<organism evidence="3 4">
    <name type="scientific">Thermoflexus hugenholtzii JAD2</name>
    <dbReference type="NCBI Taxonomy" id="877466"/>
    <lineage>
        <taxon>Bacteria</taxon>
        <taxon>Bacillati</taxon>
        <taxon>Chloroflexota</taxon>
        <taxon>Thermoflexia</taxon>
        <taxon>Thermoflexales</taxon>
        <taxon>Thermoflexaceae</taxon>
        <taxon>Thermoflexus</taxon>
    </lineage>
</organism>
<dbReference type="PANTHER" id="PTHR46401">
    <property type="entry name" value="GLYCOSYLTRANSFERASE WBBK-RELATED"/>
    <property type="match status" value="1"/>
</dbReference>
<evidence type="ECO:0000256" key="1">
    <source>
        <dbReference type="ARBA" id="ARBA00022679"/>
    </source>
</evidence>
<dbReference type="OrthoDB" id="9769555at2"/>
<evidence type="ECO:0000259" key="2">
    <source>
        <dbReference type="Pfam" id="PF13439"/>
    </source>
</evidence>
<dbReference type="GO" id="GO:0016757">
    <property type="term" value="F:glycosyltransferase activity"/>
    <property type="evidence" value="ECO:0007669"/>
    <property type="project" value="UniProtKB-KW"/>
</dbReference>
<proteinExistence type="predicted"/>
<dbReference type="AlphaFoldDB" id="A0A212RM78"/>
<keyword evidence="3" id="KW-0328">Glycosyltransferase</keyword>
<dbReference type="InParanoid" id="A0A212RM78"/>
<reference evidence="4" key="1">
    <citation type="submission" date="2017-06" db="EMBL/GenBank/DDBJ databases">
        <authorList>
            <person name="Varghese N."/>
            <person name="Submissions S."/>
        </authorList>
    </citation>
    <scope>NUCLEOTIDE SEQUENCE [LARGE SCALE GENOMIC DNA]</scope>
    <source>
        <strain evidence="4">JAD2</strain>
    </source>
</reference>
<dbReference type="Proteomes" id="UP000197025">
    <property type="component" value="Unassembled WGS sequence"/>
</dbReference>
<dbReference type="SUPFAM" id="SSF53756">
    <property type="entry name" value="UDP-Glycosyltransferase/glycogen phosphorylase"/>
    <property type="match status" value="1"/>
</dbReference>
<keyword evidence="1 3" id="KW-0808">Transferase</keyword>
<accession>A0A212RM78</accession>
<gene>
    <name evidence="3" type="ORF">SAMN02746019_00019210</name>
</gene>
<dbReference type="Pfam" id="PF13439">
    <property type="entry name" value="Glyco_transf_4"/>
    <property type="match status" value="1"/>
</dbReference>
<dbReference type="InterPro" id="IPR028098">
    <property type="entry name" value="Glyco_trans_4-like_N"/>
</dbReference>
<evidence type="ECO:0000313" key="4">
    <source>
        <dbReference type="Proteomes" id="UP000197025"/>
    </source>
</evidence>
<dbReference type="Gene3D" id="3.40.50.2000">
    <property type="entry name" value="Glycogen Phosphorylase B"/>
    <property type="match status" value="2"/>
</dbReference>
<feature type="domain" description="Glycosyltransferase subfamily 4-like N-terminal" evidence="2">
    <location>
        <begin position="16"/>
        <end position="178"/>
    </location>
</feature>
<dbReference type="PANTHER" id="PTHR46401:SF2">
    <property type="entry name" value="GLYCOSYLTRANSFERASE WBBK-RELATED"/>
    <property type="match status" value="1"/>
</dbReference>
<protein>
    <submittedName>
        <fullName evidence="3">Alpha-1,3-rhamnosyl/mannosyltransferase</fullName>
    </submittedName>
</protein>
<sequence>MEVVFDGRVIQDRFPGIGRYAFRLLEAMLSLEPGLRVRLLYVPHAPNRRWDLQTLDRFPAVQRIPVSIPPFVPAEHGVIPWLLRRWPKALVHVPHYAVPLGLLRRSAPLAVTLHDFAPLRLPAAWSPLQRWLYRFWHRCVLARADAVFVISRATQEDLFRLFGVPRGRVAVTPEAADPHFFPRPPQEVAEVLSHYGIRPPYALWVGVNKPSKNIDRLLEAWARVRGRLPDPSATLVLAGPRDPRYPLRLRPGVRDLGMVPEEDLPALYSGARLFVFPSLWEGFGLPVLEAMACGVPVACSDIPALREVGGEAAMFFDPRDVEGMARALEAAWRRAEDPAWRAAARARAGQFSWQETAWRTLGVYRELG</sequence>
<evidence type="ECO:0000313" key="3">
    <source>
        <dbReference type="EMBL" id="SNB73536.1"/>
    </source>
</evidence>
<dbReference type="GO" id="GO:0009103">
    <property type="term" value="P:lipopolysaccharide biosynthetic process"/>
    <property type="evidence" value="ECO:0007669"/>
    <property type="project" value="TreeGrafter"/>
</dbReference>
<keyword evidence="4" id="KW-1185">Reference proteome</keyword>
<dbReference type="Pfam" id="PF13692">
    <property type="entry name" value="Glyco_trans_1_4"/>
    <property type="match status" value="1"/>
</dbReference>
<name>A0A212RM78_9CHLR</name>
<dbReference type="RefSeq" id="WP_088572174.1">
    <property type="nucleotide sequence ID" value="NZ_FYEK01000071.1"/>
</dbReference>
<dbReference type="EMBL" id="FYEK01000071">
    <property type="protein sequence ID" value="SNB73536.1"/>
    <property type="molecule type" value="Genomic_DNA"/>
</dbReference>
<dbReference type="CDD" id="cd03809">
    <property type="entry name" value="GT4_MtfB-like"/>
    <property type="match status" value="1"/>
</dbReference>